<feature type="transmembrane region" description="Helical" evidence="9">
    <location>
        <begin position="280"/>
        <end position="299"/>
    </location>
</feature>
<evidence type="ECO:0000256" key="4">
    <source>
        <dbReference type="ARBA" id="ARBA00022475"/>
    </source>
</evidence>
<evidence type="ECO:0000256" key="7">
    <source>
        <dbReference type="ARBA" id="ARBA00022989"/>
    </source>
</evidence>
<feature type="transmembrane region" description="Helical" evidence="9">
    <location>
        <begin position="190"/>
        <end position="210"/>
    </location>
</feature>
<evidence type="ECO:0000256" key="1">
    <source>
        <dbReference type="ARBA" id="ARBA00004429"/>
    </source>
</evidence>
<dbReference type="GO" id="GO:0005886">
    <property type="term" value="C:plasma membrane"/>
    <property type="evidence" value="ECO:0007669"/>
    <property type="project" value="UniProtKB-SubCell"/>
</dbReference>
<protein>
    <recommendedName>
        <fullName evidence="9">Transport permease protein</fullName>
    </recommendedName>
</protein>
<keyword evidence="6 9" id="KW-0812">Transmembrane</keyword>
<evidence type="ECO:0000256" key="3">
    <source>
        <dbReference type="ARBA" id="ARBA00022448"/>
    </source>
</evidence>
<name>A0A931DAV8_9MICC</name>
<dbReference type="InterPro" id="IPR013525">
    <property type="entry name" value="ABC2_TM"/>
</dbReference>
<feature type="compositionally biased region" description="Polar residues" evidence="10">
    <location>
        <begin position="1"/>
        <end position="17"/>
    </location>
</feature>
<dbReference type="RefSeq" id="WP_331271393.1">
    <property type="nucleotide sequence ID" value="NZ_JADOTZ010000001.1"/>
</dbReference>
<comment type="caution">
    <text evidence="12">The sequence shown here is derived from an EMBL/GenBank/DDBJ whole genome shotgun (WGS) entry which is preliminary data.</text>
</comment>
<keyword evidence="13" id="KW-1185">Reference proteome</keyword>
<dbReference type="Pfam" id="PF01061">
    <property type="entry name" value="ABC2_membrane"/>
    <property type="match status" value="1"/>
</dbReference>
<evidence type="ECO:0000256" key="5">
    <source>
        <dbReference type="ARBA" id="ARBA00022519"/>
    </source>
</evidence>
<feature type="transmembrane region" description="Helical" evidence="9">
    <location>
        <begin position="150"/>
        <end position="178"/>
    </location>
</feature>
<feature type="domain" description="ABC transmembrane type-2" evidence="11">
    <location>
        <begin position="77"/>
        <end position="301"/>
    </location>
</feature>
<keyword evidence="4 9" id="KW-1003">Cell membrane</keyword>
<organism evidence="12 13">
    <name type="scientific">Zhihengliuella flava</name>
    <dbReference type="NCBI Taxonomy" id="1285193"/>
    <lineage>
        <taxon>Bacteria</taxon>
        <taxon>Bacillati</taxon>
        <taxon>Actinomycetota</taxon>
        <taxon>Actinomycetes</taxon>
        <taxon>Micrococcales</taxon>
        <taxon>Micrococcaceae</taxon>
        <taxon>Zhihengliuella</taxon>
    </lineage>
</organism>
<feature type="transmembrane region" description="Helical" evidence="9">
    <location>
        <begin position="80"/>
        <end position="103"/>
    </location>
</feature>
<evidence type="ECO:0000313" key="12">
    <source>
        <dbReference type="EMBL" id="MBG6083513.1"/>
    </source>
</evidence>
<dbReference type="PANTHER" id="PTHR30413">
    <property type="entry name" value="INNER MEMBRANE TRANSPORT PERMEASE"/>
    <property type="match status" value="1"/>
</dbReference>
<comment type="caution">
    <text evidence="9">Lacks conserved residue(s) required for the propagation of feature annotation.</text>
</comment>
<accession>A0A931DAV8</accession>
<keyword evidence="8 9" id="KW-0472">Membrane</keyword>
<dbReference type="AlphaFoldDB" id="A0A931DAV8"/>
<evidence type="ECO:0000313" key="13">
    <source>
        <dbReference type="Proteomes" id="UP000625033"/>
    </source>
</evidence>
<dbReference type="EMBL" id="JADOTZ010000001">
    <property type="protein sequence ID" value="MBG6083513.1"/>
    <property type="molecule type" value="Genomic_DNA"/>
</dbReference>
<evidence type="ECO:0000259" key="11">
    <source>
        <dbReference type="PROSITE" id="PS51012"/>
    </source>
</evidence>
<keyword evidence="7 9" id="KW-1133">Transmembrane helix</keyword>
<dbReference type="GO" id="GO:0015920">
    <property type="term" value="P:lipopolysaccharide transport"/>
    <property type="evidence" value="ECO:0007669"/>
    <property type="project" value="TreeGrafter"/>
</dbReference>
<dbReference type="PROSITE" id="PS51012">
    <property type="entry name" value="ABC_TM2"/>
    <property type="match status" value="1"/>
</dbReference>
<reference evidence="12" key="1">
    <citation type="submission" date="2020-11" db="EMBL/GenBank/DDBJ databases">
        <title>Sequencing the genomes of 1000 actinobacteria strains.</title>
        <authorList>
            <person name="Klenk H.-P."/>
        </authorList>
    </citation>
    <scope>NUCLEOTIDE SEQUENCE</scope>
    <source>
        <strain evidence="12">DSM 26152</strain>
    </source>
</reference>
<evidence type="ECO:0000256" key="10">
    <source>
        <dbReference type="SAM" id="MobiDB-lite"/>
    </source>
</evidence>
<dbReference type="GO" id="GO:0140359">
    <property type="term" value="F:ABC-type transporter activity"/>
    <property type="evidence" value="ECO:0007669"/>
    <property type="project" value="InterPro"/>
</dbReference>
<sequence length="311" mass="34954">MDSRTTAQASDAESQPVQPGRVDRPDKATVTVNMNRLQRVGQRKGLGTYLREVWQYRHFIFYDSRARVETRNEGSALGNIWLVLTPVLNGLTYFLVFGLLLGTRDGVENFLGFLIIGVFMFSFTSRSINAGARAIQQGRSLITSFRFPRISLPIAVTLRESMAFLPAAIAMIVMVVILPDDETITWRWLLLIPILALQVLFNLGLSLVLARAVASVRDVGNLLPFATRIWLYSSGVFYSVERFTDNPTVLTIISFNPLFQVLEMTRDVILYESLPGWDSWAILGGWAVILTVVGIIYFWQGEEKYGMEGTA</sequence>
<proteinExistence type="inferred from homology"/>
<keyword evidence="5" id="KW-0997">Cell inner membrane</keyword>
<comment type="similarity">
    <text evidence="2 9">Belongs to the ABC-2 integral membrane protein family.</text>
</comment>
<gene>
    <name evidence="12" type="ORF">IW252_000280</name>
</gene>
<evidence type="ECO:0000256" key="8">
    <source>
        <dbReference type="ARBA" id="ARBA00023136"/>
    </source>
</evidence>
<evidence type="ECO:0000256" key="6">
    <source>
        <dbReference type="ARBA" id="ARBA00022692"/>
    </source>
</evidence>
<dbReference type="PANTHER" id="PTHR30413:SF8">
    <property type="entry name" value="TRANSPORT PERMEASE PROTEIN"/>
    <property type="match status" value="1"/>
</dbReference>
<dbReference type="Proteomes" id="UP000625033">
    <property type="component" value="Unassembled WGS sequence"/>
</dbReference>
<evidence type="ECO:0000256" key="9">
    <source>
        <dbReference type="RuleBase" id="RU361157"/>
    </source>
</evidence>
<keyword evidence="3 9" id="KW-0813">Transport</keyword>
<comment type="subcellular location">
    <subcellularLocation>
        <location evidence="1">Cell inner membrane</location>
        <topology evidence="1">Multi-pass membrane protein</topology>
    </subcellularLocation>
    <subcellularLocation>
        <location evidence="9">Cell membrane</location>
        <topology evidence="9">Multi-pass membrane protein</topology>
    </subcellularLocation>
</comment>
<evidence type="ECO:0000256" key="2">
    <source>
        <dbReference type="ARBA" id="ARBA00007783"/>
    </source>
</evidence>
<feature type="transmembrane region" description="Helical" evidence="9">
    <location>
        <begin position="109"/>
        <end position="129"/>
    </location>
</feature>
<feature type="region of interest" description="Disordered" evidence="10">
    <location>
        <begin position="1"/>
        <end position="25"/>
    </location>
</feature>
<dbReference type="InterPro" id="IPR047817">
    <property type="entry name" value="ABC2_TM_bact-type"/>
</dbReference>